<dbReference type="EnsemblPlants" id="Pp3c4_3090V3.1">
    <property type="protein sequence ID" value="Pp3c4_3090V3.1"/>
    <property type="gene ID" value="Pp3c4_3090"/>
</dbReference>
<dbReference type="EnsemblPlants" id="Pp3c4_3090V3.5">
    <property type="protein sequence ID" value="Pp3c4_3090V3.5"/>
    <property type="gene ID" value="Pp3c4_3090"/>
</dbReference>
<name>A0A2K1KM14_PHYPA</name>
<dbReference type="GeneID" id="112281654"/>
<dbReference type="Pfam" id="PF13041">
    <property type="entry name" value="PPR_2"/>
    <property type="match status" value="2"/>
</dbReference>
<evidence type="ECO:0000256" key="2">
    <source>
        <dbReference type="PROSITE-ProRule" id="PRU00708"/>
    </source>
</evidence>
<dbReference type="OMA" id="FWAVVDY"/>
<keyword evidence="1" id="KW-0677">Repeat</keyword>
<feature type="repeat" description="PPR" evidence="2">
    <location>
        <begin position="311"/>
        <end position="345"/>
    </location>
</feature>
<dbReference type="Gramene" id="Pp3c4_3090V3.5">
    <property type="protein sequence ID" value="Pp3c4_3090V3.5"/>
    <property type="gene ID" value="Pp3c4_3090"/>
</dbReference>
<dbReference type="InterPro" id="IPR011990">
    <property type="entry name" value="TPR-like_helical_dom_sf"/>
</dbReference>
<accession>A0A2K1KM14</accession>
<sequence length="582" mass="66157">MLINCGANPIPNGASCSSHHYLSELNSHPNFAVFKSLGSPRNLSLGFFCKDNVLCANFSTLPQRVEILHCGVDGIRGGGQRHDYIHPQSHESAENISSFSRELIAGANSVVEDSLAESDIVLHPVENKVSVQTQSPRKKSGKETRFQVVEELRSGRTPFDVLESMTEWSPPVLWAVVDYLRAHARMQEALEVFTWWKQQDGYRPCELHYTKFIRMLGQARMPTEARALFIEMCGVGIRPSVVTYTCLLQSYAERGQFEEAELILEDMILSGDAKPNAVTYTGLMHAYGKYRMYDGMWRTFNRMKTGGVPPDEFAYRTLIKAYAQGGLFDRMQLIAKEMSLDGMYADSATLNAVAQAYAEAGLVKEMEKHYEILRKYSFIPNRTTIKAMVWTYVRNSLFFQLSRYVKRVGLKRRTMGNYLWNALLLSRAANFLMDDLRVEFENMKFAGFFPDVTTCNIMAIAYSRMKRFWDLHELIITMQNNGIAPDLVTYGAVIDLFIGADLRPKLLEELVEFRNLDVLAEMGTDPLVFEVFGRGGFLVACETLVRNMEGQDMDQRTYAELIGYYLQSLPKRSRSSSRVSLS</sequence>
<feature type="repeat" description="PPR" evidence="2">
    <location>
        <begin position="346"/>
        <end position="380"/>
    </location>
</feature>
<dbReference type="RefSeq" id="XP_024374178.1">
    <property type="nucleotide sequence ID" value="XM_024518410.2"/>
</dbReference>
<dbReference type="PANTHER" id="PTHR47493:SF1">
    <property type="entry name" value="OS08G0520200 PROTEIN"/>
    <property type="match status" value="1"/>
</dbReference>
<dbReference type="PROSITE" id="PS51375">
    <property type="entry name" value="PPR"/>
    <property type="match status" value="5"/>
</dbReference>
<dbReference type="Pfam" id="PF13812">
    <property type="entry name" value="PPR_3"/>
    <property type="match status" value="1"/>
</dbReference>
<dbReference type="OrthoDB" id="762539at2759"/>
<evidence type="ECO:0000256" key="1">
    <source>
        <dbReference type="ARBA" id="ARBA00022737"/>
    </source>
</evidence>
<dbReference type="FunCoup" id="A0A2K1KM14">
    <property type="interactions" value="1471"/>
</dbReference>
<evidence type="ECO:0008006" key="6">
    <source>
        <dbReference type="Google" id="ProtNLM"/>
    </source>
</evidence>
<dbReference type="PANTHER" id="PTHR47493">
    <property type="entry name" value="OS08G0520200 PROTEIN"/>
    <property type="match status" value="1"/>
</dbReference>
<dbReference type="Gramene" id="Pp3c4_3090V3.4">
    <property type="protein sequence ID" value="Pp3c4_3090V3.4"/>
    <property type="gene ID" value="Pp3c4_3090"/>
</dbReference>
<gene>
    <name evidence="4" type="primary">LOC112281654</name>
    <name evidence="3" type="ORF">PHYPA_005697</name>
</gene>
<reference evidence="4" key="3">
    <citation type="submission" date="2020-12" db="UniProtKB">
        <authorList>
            <consortium name="EnsemblPlants"/>
        </authorList>
    </citation>
    <scope>IDENTIFICATION</scope>
</reference>
<dbReference type="EMBL" id="ABEU02000004">
    <property type="protein sequence ID" value="PNR54804.1"/>
    <property type="molecule type" value="Genomic_DNA"/>
</dbReference>
<feature type="repeat" description="PPR" evidence="2">
    <location>
        <begin position="276"/>
        <end position="310"/>
    </location>
</feature>
<dbReference type="EnsemblPlants" id="Pp3c4_3090V3.4">
    <property type="protein sequence ID" value="Pp3c4_3090V3.4"/>
    <property type="gene ID" value="Pp3c4_3090"/>
</dbReference>
<dbReference type="InterPro" id="IPR002885">
    <property type="entry name" value="PPR_rpt"/>
</dbReference>
<feature type="repeat" description="PPR" evidence="2">
    <location>
        <begin position="240"/>
        <end position="274"/>
    </location>
</feature>
<reference evidence="3 5" key="1">
    <citation type="journal article" date="2008" name="Science">
        <title>The Physcomitrella genome reveals evolutionary insights into the conquest of land by plants.</title>
        <authorList>
            <person name="Rensing S."/>
            <person name="Lang D."/>
            <person name="Zimmer A."/>
            <person name="Terry A."/>
            <person name="Salamov A."/>
            <person name="Shapiro H."/>
            <person name="Nishiyama T."/>
            <person name="Perroud P.-F."/>
            <person name="Lindquist E."/>
            <person name="Kamisugi Y."/>
            <person name="Tanahashi T."/>
            <person name="Sakakibara K."/>
            <person name="Fujita T."/>
            <person name="Oishi K."/>
            <person name="Shin-I T."/>
            <person name="Kuroki Y."/>
            <person name="Toyoda A."/>
            <person name="Suzuki Y."/>
            <person name="Hashimoto A."/>
            <person name="Yamaguchi K."/>
            <person name="Sugano A."/>
            <person name="Kohara Y."/>
            <person name="Fujiyama A."/>
            <person name="Anterola A."/>
            <person name="Aoki S."/>
            <person name="Ashton N."/>
            <person name="Barbazuk W.B."/>
            <person name="Barker E."/>
            <person name="Bennetzen J."/>
            <person name="Bezanilla M."/>
            <person name="Blankenship R."/>
            <person name="Cho S.H."/>
            <person name="Dutcher S."/>
            <person name="Estelle M."/>
            <person name="Fawcett J.A."/>
            <person name="Gundlach H."/>
            <person name="Hanada K."/>
            <person name="Heyl A."/>
            <person name="Hicks K.A."/>
            <person name="Hugh J."/>
            <person name="Lohr M."/>
            <person name="Mayer K."/>
            <person name="Melkozernov A."/>
            <person name="Murata T."/>
            <person name="Nelson D."/>
            <person name="Pils B."/>
            <person name="Prigge M."/>
            <person name="Reiss B."/>
            <person name="Renner T."/>
            <person name="Rombauts S."/>
            <person name="Rushton P."/>
            <person name="Sanderfoot A."/>
            <person name="Schween G."/>
            <person name="Shiu S.-H."/>
            <person name="Stueber K."/>
            <person name="Theodoulou F.L."/>
            <person name="Tu H."/>
            <person name="Van de Peer Y."/>
            <person name="Verrier P.J."/>
            <person name="Waters E."/>
            <person name="Wood A."/>
            <person name="Yang L."/>
            <person name="Cove D."/>
            <person name="Cuming A."/>
            <person name="Hasebe M."/>
            <person name="Lucas S."/>
            <person name="Mishler D.B."/>
            <person name="Reski R."/>
            <person name="Grigoriev I."/>
            <person name="Quatrano R.S."/>
            <person name="Boore J.L."/>
        </authorList>
    </citation>
    <scope>NUCLEOTIDE SEQUENCE [LARGE SCALE GENOMIC DNA]</scope>
    <source>
        <strain evidence="4 5">cv. Gransden 2004</strain>
    </source>
</reference>
<dbReference type="Gramene" id="Pp3c4_3090V3.1">
    <property type="protein sequence ID" value="Pp3c4_3090V3.1"/>
    <property type="gene ID" value="Pp3c4_3090"/>
</dbReference>
<reference evidence="3 5" key="2">
    <citation type="journal article" date="2018" name="Plant J.">
        <title>The Physcomitrella patens chromosome-scale assembly reveals moss genome structure and evolution.</title>
        <authorList>
            <person name="Lang D."/>
            <person name="Ullrich K.K."/>
            <person name="Murat F."/>
            <person name="Fuchs J."/>
            <person name="Jenkins J."/>
            <person name="Haas F.B."/>
            <person name="Piednoel M."/>
            <person name="Gundlach H."/>
            <person name="Van Bel M."/>
            <person name="Meyberg R."/>
            <person name="Vives C."/>
            <person name="Morata J."/>
            <person name="Symeonidi A."/>
            <person name="Hiss M."/>
            <person name="Muchero W."/>
            <person name="Kamisugi Y."/>
            <person name="Saleh O."/>
            <person name="Blanc G."/>
            <person name="Decker E.L."/>
            <person name="van Gessel N."/>
            <person name="Grimwood J."/>
            <person name="Hayes R.D."/>
            <person name="Graham S.W."/>
            <person name="Gunter L.E."/>
            <person name="McDaniel S.F."/>
            <person name="Hoernstein S.N.W."/>
            <person name="Larsson A."/>
            <person name="Li F.W."/>
            <person name="Perroud P.F."/>
            <person name="Phillips J."/>
            <person name="Ranjan P."/>
            <person name="Rokshar D.S."/>
            <person name="Rothfels C.J."/>
            <person name="Schneider L."/>
            <person name="Shu S."/>
            <person name="Stevenson D.W."/>
            <person name="Thummler F."/>
            <person name="Tillich M."/>
            <person name="Villarreal Aguilar J.C."/>
            <person name="Widiez T."/>
            <person name="Wong G.K."/>
            <person name="Wymore A."/>
            <person name="Zhang Y."/>
            <person name="Zimmer A.D."/>
            <person name="Quatrano R.S."/>
            <person name="Mayer K.F.X."/>
            <person name="Goodstein D."/>
            <person name="Casacuberta J.M."/>
            <person name="Vandepoele K."/>
            <person name="Reski R."/>
            <person name="Cuming A.C."/>
            <person name="Tuskan G.A."/>
            <person name="Maumus F."/>
            <person name="Salse J."/>
            <person name="Schmutz J."/>
            <person name="Rensing S.A."/>
        </authorList>
    </citation>
    <scope>NUCLEOTIDE SEQUENCE [LARGE SCALE GENOMIC DNA]</scope>
    <source>
        <strain evidence="4 5">cv. Gransden 2004</strain>
    </source>
</reference>
<organism evidence="3">
    <name type="scientific">Physcomitrium patens</name>
    <name type="common">Spreading-leaved earth moss</name>
    <name type="synonym">Physcomitrella patens</name>
    <dbReference type="NCBI Taxonomy" id="3218"/>
    <lineage>
        <taxon>Eukaryota</taxon>
        <taxon>Viridiplantae</taxon>
        <taxon>Streptophyta</taxon>
        <taxon>Embryophyta</taxon>
        <taxon>Bryophyta</taxon>
        <taxon>Bryophytina</taxon>
        <taxon>Bryopsida</taxon>
        <taxon>Funariidae</taxon>
        <taxon>Funariales</taxon>
        <taxon>Funariaceae</taxon>
        <taxon>Physcomitrium</taxon>
    </lineage>
</organism>
<evidence type="ECO:0000313" key="5">
    <source>
        <dbReference type="Proteomes" id="UP000006727"/>
    </source>
</evidence>
<dbReference type="NCBIfam" id="TIGR00756">
    <property type="entry name" value="PPR"/>
    <property type="match status" value="3"/>
</dbReference>
<feature type="repeat" description="PPR" evidence="2">
    <location>
        <begin position="451"/>
        <end position="485"/>
    </location>
</feature>
<protein>
    <recommendedName>
        <fullName evidence="6">Pentacotripeptide-repeat region of PRORP domain-containing protein</fullName>
    </recommendedName>
</protein>
<dbReference type="KEGG" id="ppp:112281654"/>
<proteinExistence type="predicted"/>
<dbReference type="AlphaFoldDB" id="A0A2K1KM14"/>
<evidence type="ECO:0000313" key="4">
    <source>
        <dbReference type="EnsemblPlants" id="Pp3c4_3090V3.1"/>
    </source>
</evidence>
<dbReference type="PaxDb" id="3218-PP1S287_17V6.1"/>
<keyword evidence="5" id="KW-1185">Reference proteome</keyword>
<dbReference type="Proteomes" id="UP000006727">
    <property type="component" value="Chromosome 4"/>
</dbReference>
<evidence type="ECO:0000313" key="3">
    <source>
        <dbReference type="EMBL" id="PNR54804.1"/>
    </source>
</evidence>
<dbReference type="Gene3D" id="1.25.40.10">
    <property type="entry name" value="Tetratricopeptide repeat domain"/>
    <property type="match status" value="3"/>
</dbReference>